<evidence type="ECO:0000256" key="1">
    <source>
        <dbReference type="SAM" id="Phobius"/>
    </source>
</evidence>
<dbReference type="EMBL" id="MHRA01000014">
    <property type="protein sequence ID" value="OHA15709.1"/>
    <property type="molecule type" value="Genomic_DNA"/>
</dbReference>
<comment type="caution">
    <text evidence="2">The sequence shown here is derived from an EMBL/GenBank/DDBJ whole genome shotgun (WGS) entry which is preliminary data.</text>
</comment>
<organism evidence="2 3">
    <name type="scientific">Candidatus Tagabacteria bacterium RIFCSPLOWO2_01_FULL_42_9</name>
    <dbReference type="NCBI Taxonomy" id="1802296"/>
    <lineage>
        <taxon>Bacteria</taxon>
        <taxon>Candidatus Tagaibacteriota</taxon>
    </lineage>
</organism>
<sequence length="130" mass="14032">MNNMKYSGFLIAVVFAGFPLFVFALPLVPCGGSGQNPCTVSCFFVMVDRIINFILFAIAAPLSATALMAAGIMLVWGGSEKAIARGKDILKYTLIGLFLVFGAWLIIDLILGNLLNQGYYGPWNRFPAAC</sequence>
<evidence type="ECO:0000313" key="3">
    <source>
        <dbReference type="Proteomes" id="UP000178116"/>
    </source>
</evidence>
<keyword evidence="1" id="KW-1133">Transmembrane helix</keyword>
<proteinExistence type="predicted"/>
<dbReference type="AlphaFoldDB" id="A0A1G2LXW5"/>
<name>A0A1G2LXW5_9BACT</name>
<keyword evidence="1" id="KW-0472">Membrane</keyword>
<evidence type="ECO:0000313" key="2">
    <source>
        <dbReference type="EMBL" id="OHA15709.1"/>
    </source>
</evidence>
<gene>
    <name evidence="2" type="ORF">A3A10_01935</name>
</gene>
<accession>A0A1G2LXW5</accession>
<dbReference type="Proteomes" id="UP000178116">
    <property type="component" value="Unassembled WGS sequence"/>
</dbReference>
<feature type="transmembrane region" description="Helical" evidence="1">
    <location>
        <begin position="50"/>
        <end position="77"/>
    </location>
</feature>
<reference evidence="2 3" key="1">
    <citation type="journal article" date="2016" name="Nat. Commun.">
        <title>Thousands of microbial genomes shed light on interconnected biogeochemical processes in an aquifer system.</title>
        <authorList>
            <person name="Anantharaman K."/>
            <person name="Brown C.T."/>
            <person name="Hug L.A."/>
            <person name="Sharon I."/>
            <person name="Castelle C.J."/>
            <person name="Probst A.J."/>
            <person name="Thomas B.C."/>
            <person name="Singh A."/>
            <person name="Wilkins M.J."/>
            <person name="Karaoz U."/>
            <person name="Brodie E.L."/>
            <person name="Williams K.H."/>
            <person name="Hubbard S.S."/>
            <person name="Banfield J.F."/>
        </authorList>
    </citation>
    <scope>NUCLEOTIDE SEQUENCE [LARGE SCALE GENOMIC DNA]</scope>
</reference>
<feature type="transmembrane region" description="Helical" evidence="1">
    <location>
        <begin position="89"/>
        <end position="107"/>
    </location>
</feature>
<keyword evidence="1" id="KW-0812">Transmembrane</keyword>
<protein>
    <submittedName>
        <fullName evidence="2">Uncharacterized protein</fullName>
    </submittedName>
</protein>